<dbReference type="AlphaFoldDB" id="A0A3P7QAG0"/>
<dbReference type="SMART" id="SM00494">
    <property type="entry name" value="ChtBD2"/>
    <property type="match status" value="1"/>
</dbReference>
<sequence>MLCTFKDECRSPFFQSYCISGYLFDEDVGRCVPAEECGIIGEAVAGSKSLEQGICDGVEDGVAKSRASVCVSRTQNPECVGHPALLTDAIRPADIGRTFCLDRPDGLYRHPEDCTRIFQCFGEEVFEHLPCTDGLVFNEVSGGCDYRSNVPECADNPVAKAKGKMNYLLLE</sequence>
<dbReference type="Pfam" id="PF01607">
    <property type="entry name" value="CBM_14"/>
    <property type="match status" value="1"/>
</dbReference>
<accession>A0A3P7QAG0</accession>
<keyword evidence="2" id="KW-0732">Signal</keyword>
<feature type="domain" description="Chitin-binding type-2" evidence="6">
    <location>
        <begin position="97"/>
        <end position="155"/>
    </location>
</feature>
<evidence type="ECO:0000259" key="6">
    <source>
        <dbReference type="PROSITE" id="PS50940"/>
    </source>
</evidence>
<feature type="non-terminal residue" evidence="7">
    <location>
        <position position="171"/>
    </location>
</feature>
<organism evidence="7 8">
    <name type="scientific">Gongylonema pulchrum</name>
    <dbReference type="NCBI Taxonomy" id="637853"/>
    <lineage>
        <taxon>Eukaryota</taxon>
        <taxon>Metazoa</taxon>
        <taxon>Ecdysozoa</taxon>
        <taxon>Nematoda</taxon>
        <taxon>Chromadorea</taxon>
        <taxon>Rhabditida</taxon>
        <taxon>Spirurina</taxon>
        <taxon>Spiruromorpha</taxon>
        <taxon>Spiruroidea</taxon>
        <taxon>Gongylonematidae</taxon>
        <taxon>Gongylonema</taxon>
    </lineage>
</organism>
<dbReference type="InterPro" id="IPR002557">
    <property type="entry name" value="Chitin-bd_dom"/>
</dbReference>
<dbReference type="GO" id="GO:0008061">
    <property type="term" value="F:chitin binding"/>
    <property type="evidence" value="ECO:0007669"/>
    <property type="project" value="UniProtKB-KW"/>
</dbReference>
<keyword evidence="4" id="KW-1015">Disulfide bond</keyword>
<dbReference type="PANTHER" id="PTHR23301:SF0">
    <property type="entry name" value="CHITIN-BINDING TYPE-2 DOMAIN-CONTAINING PROTEIN-RELATED"/>
    <property type="match status" value="1"/>
</dbReference>
<name>A0A3P7QAG0_9BILA</name>
<gene>
    <name evidence="7" type="ORF">GPUH_LOCUS16359</name>
</gene>
<dbReference type="Gene3D" id="2.170.140.10">
    <property type="entry name" value="Chitin binding domain"/>
    <property type="match status" value="1"/>
</dbReference>
<evidence type="ECO:0000256" key="4">
    <source>
        <dbReference type="ARBA" id="ARBA00023157"/>
    </source>
</evidence>
<evidence type="ECO:0000256" key="5">
    <source>
        <dbReference type="ARBA" id="ARBA00023180"/>
    </source>
</evidence>
<keyword evidence="5" id="KW-0325">Glycoprotein</keyword>
<dbReference type="SUPFAM" id="SSF57625">
    <property type="entry name" value="Invertebrate chitin-binding proteins"/>
    <property type="match status" value="1"/>
</dbReference>
<dbReference type="InterPro" id="IPR036508">
    <property type="entry name" value="Chitin-bd_dom_sf"/>
</dbReference>
<dbReference type="EMBL" id="UYRT01083644">
    <property type="protein sequence ID" value="VDN27726.1"/>
    <property type="molecule type" value="Genomic_DNA"/>
</dbReference>
<evidence type="ECO:0000256" key="1">
    <source>
        <dbReference type="ARBA" id="ARBA00022669"/>
    </source>
</evidence>
<dbReference type="PANTHER" id="PTHR23301">
    <property type="entry name" value="CHITIN BINDING PERITROPHIN-A"/>
    <property type="match status" value="1"/>
</dbReference>
<protein>
    <recommendedName>
        <fullName evidence="6">Chitin-binding type-2 domain-containing protein</fullName>
    </recommendedName>
</protein>
<keyword evidence="1" id="KW-0147">Chitin-binding</keyword>
<proteinExistence type="predicted"/>
<evidence type="ECO:0000313" key="8">
    <source>
        <dbReference type="Proteomes" id="UP000271098"/>
    </source>
</evidence>
<evidence type="ECO:0000256" key="2">
    <source>
        <dbReference type="ARBA" id="ARBA00022729"/>
    </source>
</evidence>
<dbReference type="PROSITE" id="PS50940">
    <property type="entry name" value="CHIT_BIND_II"/>
    <property type="match status" value="1"/>
</dbReference>
<evidence type="ECO:0000256" key="3">
    <source>
        <dbReference type="ARBA" id="ARBA00022737"/>
    </source>
</evidence>
<keyword evidence="8" id="KW-1185">Reference proteome</keyword>
<evidence type="ECO:0000313" key="7">
    <source>
        <dbReference type="EMBL" id="VDN27726.1"/>
    </source>
</evidence>
<dbReference type="GO" id="GO:0005576">
    <property type="term" value="C:extracellular region"/>
    <property type="evidence" value="ECO:0007669"/>
    <property type="project" value="InterPro"/>
</dbReference>
<dbReference type="OrthoDB" id="6020543at2759"/>
<dbReference type="InterPro" id="IPR051940">
    <property type="entry name" value="Chitin_bind-dev_reg"/>
</dbReference>
<reference evidence="7 8" key="1">
    <citation type="submission" date="2018-11" db="EMBL/GenBank/DDBJ databases">
        <authorList>
            <consortium name="Pathogen Informatics"/>
        </authorList>
    </citation>
    <scope>NUCLEOTIDE SEQUENCE [LARGE SCALE GENOMIC DNA]</scope>
</reference>
<dbReference type="Proteomes" id="UP000271098">
    <property type="component" value="Unassembled WGS sequence"/>
</dbReference>
<keyword evidence="3" id="KW-0677">Repeat</keyword>